<reference evidence="1 2" key="1">
    <citation type="submission" date="2019-03" db="EMBL/GenBank/DDBJ databases">
        <title>Rhizobium sp. nov., an bacterium isolated from biocrust in Mu Us Desert.</title>
        <authorList>
            <person name="Lixiong L."/>
        </authorList>
    </citation>
    <scope>NUCLEOTIDE SEQUENCE [LARGE SCALE GENOMIC DNA]</scope>
    <source>
        <strain evidence="1 2">SPY-1</strain>
    </source>
</reference>
<dbReference type="RefSeq" id="WP_133317837.1">
    <property type="nucleotide sequence ID" value="NZ_SMTL01000006.1"/>
</dbReference>
<protein>
    <submittedName>
        <fullName evidence="1">Uncharacterized protein</fullName>
    </submittedName>
</protein>
<dbReference type="OrthoDB" id="8392808at2"/>
<proteinExistence type="predicted"/>
<dbReference type="Proteomes" id="UP000295238">
    <property type="component" value="Unassembled WGS sequence"/>
</dbReference>
<gene>
    <name evidence="1" type="ORF">E2F50_19435</name>
</gene>
<dbReference type="EMBL" id="SMTL01000006">
    <property type="protein sequence ID" value="TDK31836.1"/>
    <property type="molecule type" value="Genomic_DNA"/>
</dbReference>
<comment type="caution">
    <text evidence="1">The sequence shown here is derived from an EMBL/GenBank/DDBJ whole genome shotgun (WGS) entry which is preliminary data.</text>
</comment>
<sequence>MTKRTDNAREVLRDGAETLPEFEDVRLEKQSFRRSTSDELLDEALMESFPASDPPASGRMN</sequence>
<evidence type="ECO:0000313" key="1">
    <source>
        <dbReference type="EMBL" id="TDK31836.1"/>
    </source>
</evidence>
<evidence type="ECO:0000313" key="2">
    <source>
        <dbReference type="Proteomes" id="UP000295238"/>
    </source>
</evidence>
<keyword evidence="2" id="KW-1185">Reference proteome</keyword>
<accession>A0A4R5UAK0</accession>
<dbReference type="AlphaFoldDB" id="A0A4R5UAK0"/>
<organism evidence="1 2">
    <name type="scientific">Rhizobium deserti</name>
    <dbReference type="NCBI Taxonomy" id="2547961"/>
    <lineage>
        <taxon>Bacteria</taxon>
        <taxon>Pseudomonadati</taxon>
        <taxon>Pseudomonadota</taxon>
        <taxon>Alphaproteobacteria</taxon>
        <taxon>Hyphomicrobiales</taxon>
        <taxon>Rhizobiaceae</taxon>
        <taxon>Rhizobium/Agrobacterium group</taxon>
        <taxon>Rhizobium</taxon>
    </lineage>
</organism>
<name>A0A4R5UAK0_9HYPH</name>